<gene>
    <name evidence="2" type="ORF">ICI42_16615</name>
</gene>
<evidence type="ECO:0000313" key="3">
    <source>
        <dbReference type="Proteomes" id="UP000643405"/>
    </source>
</evidence>
<dbReference type="AlphaFoldDB" id="A0A8J6U375"/>
<accession>A0A8J6U375</accession>
<evidence type="ECO:0000313" key="2">
    <source>
        <dbReference type="EMBL" id="MBD0416278.1"/>
    </source>
</evidence>
<sequence length="940" mass="105018">MADRVASNEATVEIWFVLPLLEALGHNPLHIDSKVAVAFQEGRKQRPGRKPEADFVVYAEKPFSRATSLIVVESKHPNEPLDDGKEQGESYAQNLRAPVLLLTNGEQLEVWQLQQTSESERIFSCVVADLAQHRGTLEALLSPEALRSHCRQLGQKQFDILLRDLGDYERAVHERASQLATKAIERRLSNENTQREHGSLGLLDLGGRGAIVTAFSGYGKTVLACSLLCEAIERRWTDSTQQLPIDVFAPDLVQSKQLLEAFLTNRIEPYKAGFSEARLREIARSEGLLVIVDGFERIKQSMRSWLEAQLRALLDGYPKIRVYVMSRSGVAPASLGLPLLTLTPYSLDELHNLARLRSRISEGVQHVFSGAPRHIIRLAEVPLVADLVLMHYTTVRSYPTDLSALFEGWLKQILADSDPVDRAFDRKLLGEIAAATVGGPLDISRAHEFAMGRPDPGGTLRRLVEQEAISIRGTNVELPHEALADHLRAVQFWSNGPSVDQARLDELSFDPSSQFALLLVSNAPSPDARGAAWQAIARQNLHLAIQSLRFAGFDRPFTGEIPTADGLRMARDIQSTTENLIASHLGPIAPRLRELIAGQPVETLGVVATLGPDDIGYAFFDAKGAADAAKTVDAVNWERAPRIYGHALRRMGFGPEVGRLLGVERVRNAVDELIDKRNLIGGTVWLEERSYGRLRHLVRRYGFSIDPIQFDQAIKVLEPEAGKLVTGSSLQKGQTFTIDELLADLRWLRSQGVTKIEQWWDSLDKLNLRDPDDQKRFGQTLDAYYRRRQIAYEEVVTHSIPAIRQHLPTLCIMPLRMEIVAKLHSSQGYESVVLNTLRWPVRTFDEAGADVTFSDERPNHNSDEAIERYVQRTDELLKQFGRYFNGRVITWGGSIVPDLQGRDQTFGKLPDESAVVSGAMSMLKEDLKSVFSEVPSGQWR</sequence>
<dbReference type="InterPro" id="IPR029464">
    <property type="entry name" value="HSDR_N"/>
</dbReference>
<reference evidence="2" key="1">
    <citation type="submission" date="2020-09" db="EMBL/GenBank/DDBJ databases">
        <title>Genome seq and assembly of Tianweitania sp.</title>
        <authorList>
            <person name="Chhetri G."/>
        </authorList>
    </citation>
    <scope>NUCLEOTIDE SEQUENCE</scope>
    <source>
        <strain evidence="2">Rool2</strain>
    </source>
</reference>
<dbReference type="Proteomes" id="UP000643405">
    <property type="component" value="Unassembled WGS sequence"/>
</dbReference>
<proteinExistence type="predicted"/>
<dbReference type="Gene3D" id="3.40.50.300">
    <property type="entry name" value="P-loop containing nucleotide triphosphate hydrolases"/>
    <property type="match status" value="1"/>
</dbReference>
<name>A0A8J6U375_9HYPH</name>
<protein>
    <submittedName>
        <fullName evidence="2">Type I restriction enzyme HsdR N-terminal domain-containing protein</fullName>
    </submittedName>
</protein>
<organism evidence="2 3">
    <name type="scientific">Oryzicola mucosus</name>
    <dbReference type="NCBI Taxonomy" id="2767425"/>
    <lineage>
        <taxon>Bacteria</taxon>
        <taxon>Pseudomonadati</taxon>
        <taxon>Pseudomonadota</taxon>
        <taxon>Alphaproteobacteria</taxon>
        <taxon>Hyphomicrobiales</taxon>
        <taxon>Phyllobacteriaceae</taxon>
        <taxon>Oryzicola</taxon>
    </lineage>
</organism>
<dbReference type="EMBL" id="JACVVX010000005">
    <property type="protein sequence ID" value="MBD0416278.1"/>
    <property type="molecule type" value="Genomic_DNA"/>
</dbReference>
<dbReference type="RefSeq" id="WP_188165712.1">
    <property type="nucleotide sequence ID" value="NZ_JACVVX010000005.1"/>
</dbReference>
<dbReference type="Pfam" id="PF13588">
    <property type="entry name" value="HSDR_N_2"/>
    <property type="match status" value="1"/>
</dbReference>
<dbReference type="Gene3D" id="3.90.1570.30">
    <property type="match status" value="1"/>
</dbReference>
<keyword evidence="3" id="KW-1185">Reference proteome</keyword>
<comment type="caution">
    <text evidence="2">The sequence shown here is derived from an EMBL/GenBank/DDBJ whole genome shotgun (WGS) entry which is preliminary data.</text>
</comment>
<feature type="domain" description="Type I restriction enzyme R protein N-terminal" evidence="1">
    <location>
        <begin position="15"/>
        <end position="118"/>
    </location>
</feature>
<dbReference type="InterPro" id="IPR027417">
    <property type="entry name" value="P-loop_NTPase"/>
</dbReference>
<evidence type="ECO:0000259" key="1">
    <source>
        <dbReference type="Pfam" id="PF13588"/>
    </source>
</evidence>